<dbReference type="PROSITE" id="PS00107">
    <property type="entry name" value="PROTEIN_KINASE_ATP"/>
    <property type="match status" value="1"/>
</dbReference>
<protein>
    <recommendedName>
        <fullName evidence="1">non-specific serine/threonine protein kinase</fullName>
        <ecNumber evidence="1">2.7.11.1</ecNumber>
    </recommendedName>
</protein>
<dbReference type="SMART" id="SM01331">
    <property type="entry name" value="DUF3635"/>
    <property type="match status" value="1"/>
</dbReference>
<evidence type="ECO:0000256" key="3">
    <source>
        <dbReference type="ARBA" id="ARBA00022679"/>
    </source>
</evidence>
<keyword evidence="5 11" id="KW-0418">Kinase</keyword>
<sequence length="449" mass="53457">MPQIFRHVLRLCFWYLNFVAKMIRNDRNRSKDSRFFIKLYKRFLKNDQGRSKILNVARVDRPKFVELTFIGSGSYADVFRSKANGNFVLKMIRLLPEELLKRIQSSAVSRHTSYFDAYQECRISDALSRLQNLIIKNRFYRCSIFPKIFSKFISKDIFLKHIESYQSFSEIECQYSIDPFEHFGLNVSRENLLMVMEDCGQLMIDIIDDLHPYAFLSILKQIIVGLMIAEQVFEFEHRDLHSGNILLQPFHQHSIQFTYDNKVITIPSYGFLVKIIDTTFSRLKYDNIIYFKDMTYLFENFEDKKCRRNNEKCPMRMQDRIYDQMSQVIQNEWQKFHPKTNCIWIKYVIYKMRKSLSIRIQQQSPNVRNKNTCSSISSLTYANRVYRLLEHFNKLMDECSTLLECFQTIINDQSGLNDFVRISFFNNKDIGGGTGNSRSKQHIRAFQYG</sequence>
<comment type="caution">
    <text evidence="11">The sequence shown here is derived from an EMBL/GenBank/DDBJ whole genome shotgun (WGS) entry which is preliminary data.</text>
</comment>
<evidence type="ECO:0000313" key="11">
    <source>
        <dbReference type="EMBL" id="KAH9421035.1"/>
    </source>
</evidence>
<comment type="catalytic activity">
    <reaction evidence="7">
        <text>L-threonyl-[protein] + ATP = O-phospho-L-threonyl-[protein] + ADP + H(+)</text>
        <dbReference type="Rhea" id="RHEA:46608"/>
        <dbReference type="Rhea" id="RHEA-COMP:11060"/>
        <dbReference type="Rhea" id="RHEA-COMP:11605"/>
        <dbReference type="ChEBI" id="CHEBI:15378"/>
        <dbReference type="ChEBI" id="CHEBI:30013"/>
        <dbReference type="ChEBI" id="CHEBI:30616"/>
        <dbReference type="ChEBI" id="CHEBI:61977"/>
        <dbReference type="ChEBI" id="CHEBI:456216"/>
        <dbReference type="EC" id="2.7.11.1"/>
    </reaction>
</comment>
<dbReference type="Pfam" id="PF12330">
    <property type="entry name" value="Haspin_kinase"/>
    <property type="match status" value="1"/>
</dbReference>
<comment type="catalytic activity">
    <reaction evidence="8">
        <text>L-seryl-[protein] + ATP = O-phospho-L-seryl-[protein] + ADP + H(+)</text>
        <dbReference type="Rhea" id="RHEA:17989"/>
        <dbReference type="Rhea" id="RHEA-COMP:9863"/>
        <dbReference type="Rhea" id="RHEA-COMP:11604"/>
        <dbReference type="ChEBI" id="CHEBI:15378"/>
        <dbReference type="ChEBI" id="CHEBI:29999"/>
        <dbReference type="ChEBI" id="CHEBI:30616"/>
        <dbReference type="ChEBI" id="CHEBI:83421"/>
        <dbReference type="ChEBI" id="CHEBI:456216"/>
        <dbReference type="EC" id="2.7.11.1"/>
    </reaction>
</comment>
<keyword evidence="4 9" id="KW-0547">Nucleotide-binding</keyword>
<keyword evidence="12" id="KW-1185">Reference proteome</keyword>
<evidence type="ECO:0000256" key="1">
    <source>
        <dbReference type="ARBA" id="ARBA00012513"/>
    </source>
</evidence>
<evidence type="ECO:0000256" key="4">
    <source>
        <dbReference type="ARBA" id="ARBA00022741"/>
    </source>
</evidence>
<proteinExistence type="predicted"/>
<reference evidence="11 12" key="1">
    <citation type="journal article" date="2018" name="J. Allergy Clin. Immunol.">
        <title>High-quality assembly of Dermatophagoides pteronyssinus genome and transcriptome reveals a wide range of novel allergens.</title>
        <authorList>
            <person name="Liu X.Y."/>
            <person name="Yang K.Y."/>
            <person name="Wang M.Q."/>
            <person name="Kwok J.S."/>
            <person name="Zeng X."/>
            <person name="Yang Z."/>
            <person name="Xiao X.J."/>
            <person name="Lau C.P."/>
            <person name="Li Y."/>
            <person name="Huang Z.M."/>
            <person name="Ba J.G."/>
            <person name="Yim A.K."/>
            <person name="Ouyang C.Y."/>
            <person name="Ngai S.M."/>
            <person name="Chan T.F."/>
            <person name="Leung E.L."/>
            <person name="Liu L."/>
            <person name="Liu Z.G."/>
            <person name="Tsui S.K."/>
        </authorList>
    </citation>
    <scope>NUCLEOTIDE SEQUENCE [LARGE SCALE GENOMIC DNA]</scope>
    <source>
        <strain evidence="11">Derp</strain>
    </source>
</reference>
<name>A0ABQ8JF33_DERPT</name>
<dbReference type="EC" id="2.7.11.1" evidence="1"/>
<feature type="domain" description="Serine/threonine-protein kinase haspin C-terminal" evidence="10">
    <location>
        <begin position="295"/>
        <end position="380"/>
    </location>
</feature>
<keyword evidence="6 9" id="KW-0067">ATP-binding</keyword>
<gene>
    <name evidence="11" type="primary">GSG2_1</name>
    <name evidence="11" type="ORF">DERP_001476</name>
</gene>
<dbReference type="PANTHER" id="PTHR24419">
    <property type="entry name" value="INTERLEUKIN-1 RECEPTOR-ASSOCIATED KINASE"/>
    <property type="match status" value="1"/>
</dbReference>
<dbReference type="Proteomes" id="UP000887458">
    <property type="component" value="Unassembled WGS sequence"/>
</dbReference>
<dbReference type="InterPro" id="IPR024604">
    <property type="entry name" value="GSG2_C"/>
</dbReference>
<evidence type="ECO:0000256" key="6">
    <source>
        <dbReference type="ARBA" id="ARBA00022840"/>
    </source>
</evidence>
<evidence type="ECO:0000256" key="5">
    <source>
        <dbReference type="ARBA" id="ARBA00022777"/>
    </source>
</evidence>
<evidence type="ECO:0000256" key="7">
    <source>
        <dbReference type="ARBA" id="ARBA00047899"/>
    </source>
</evidence>
<dbReference type="SUPFAM" id="SSF56112">
    <property type="entry name" value="Protein kinase-like (PK-like)"/>
    <property type="match status" value="1"/>
</dbReference>
<dbReference type="InterPro" id="IPR017441">
    <property type="entry name" value="Protein_kinase_ATP_BS"/>
</dbReference>
<evidence type="ECO:0000256" key="8">
    <source>
        <dbReference type="ARBA" id="ARBA00048679"/>
    </source>
</evidence>
<feature type="binding site" evidence="9">
    <location>
        <position position="90"/>
    </location>
    <ligand>
        <name>ATP</name>
        <dbReference type="ChEBI" id="CHEBI:30616"/>
    </ligand>
</feature>
<dbReference type="Gene3D" id="1.10.510.10">
    <property type="entry name" value="Transferase(Phosphotransferase) domain 1"/>
    <property type="match status" value="1"/>
</dbReference>
<keyword evidence="2" id="KW-0723">Serine/threonine-protein kinase</keyword>
<evidence type="ECO:0000313" key="12">
    <source>
        <dbReference type="Proteomes" id="UP000887458"/>
    </source>
</evidence>
<evidence type="ECO:0000256" key="2">
    <source>
        <dbReference type="ARBA" id="ARBA00022527"/>
    </source>
</evidence>
<evidence type="ECO:0000259" key="10">
    <source>
        <dbReference type="SMART" id="SM01331"/>
    </source>
</evidence>
<dbReference type="Gene3D" id="3.30.200.20">
    <property type="entry name" value="Phosphorylase Kinase, domain 1"/>
    <property type="match status" value="1"/>
</dbReference>
<dbReference type="GO" id="GO:0016301">
    <property type="term" value="F:kinase activity"/>
    <property type="evidence" value="ECO:0007669"/>
    <property type="project" value="UniProtKB-KW"/>
</dbReference>
<accession>A0ABQ8JF33</accession>
<keyword evidence="3" id="KW-0808">Transferase</keyword>
<organism evidence="11 12">
    <name type="scientific">Dermatophagoides pteronyssinus</name>
    <name type="common">European house dust mite</name>
    <dbReference type="NCBI Taxonomy" id="6956"/>
    <lineage>
        <taxon>Eukaryota</taxon>
        <taxon>Metazoa</taxon>
        <taxon>Ecdysozoa</taxon>
        <taxon>Arthropoda</taxon>
        <taxon>Chelicerata</taxon>
        <taxon>Arachnida</taxon>
        <taxon>Acari</taxon>
        <taxon>Acariformes</taxon>
        <taxon>Sarcoptiformes</taxon>
        <taxon>Astigmata</taxon>
        <taxon>Psoroptidia</taxon>
        <taxon>Analgoidea</taxon>
        <taxon>Pyroglyphidae</taxon>
        <taxon>Dermatophagoidinae</taxon>
        <taxon>Dermatophagoides</taxon>
    </lineage>
</organism>
<dbReference type="PANTHER" id="PTHR24419:SF18">
    <property type="entry name" value="SERINE_THREONINE-PROTEIN KINASE HASPIN"/>
    <property type="match status" value="1"/>
</dbReference>
<evidence type="ECO:0000256" key="9">
    <source>
        <dbReference type="PROSITE-ProRule" id="PRU10141"/>
    </source>
</evidence>
<reference evidence="11 12" key="2">
    <citation type="journal article" date="2022" name="Mol. Biol. Evol.">
        <title>Comparative Genomics Reveals Insights into the Divergent Evolution of Astigmatic Mites and Household Pest Adaptations.</title>
        <authorList>
            <person name="Xiong Q."/>
            <person name="Wan A.T."/>
            <person name="Liu X."/>
            <person name="Fung C.S."/>
            <person name="Xiao X."/>
            <person name="Malainual N."/>
            <person name="Hou J."/>
            <person name="Wang L."/>
            <person name="Wang M."/>
            <person name="Yang K.Y."/>
            <person name="Cui Y."/>
            <person name="Leung E.L."/>
            <person name="Nong W."/>
            <person name="Shin S.K."/>
            <person name="Au S.W."/>
            <person name="Jeong K.Y."/>
            <person name="Chew F.T."/>
            <person name="Hui J.H."/>
            <person name="Leung T.F."/>
            <person name="Tungtrongchitr A."/>
            <person name="Zhong N."/>
            <person name="Liu Z."/>
            <person name="Tsui S.K."/>
        </authorList>
    </citation>
    <scope>NUCLEOTIDE SEQUENCE [LARGE SCALE GENOMIC DNA]</scope>
    <source>
        <strain evidence="11">Derp</strain>
    </source>
</reference>
<dbReference type="EMBL" id="NJHN03000047">
    <property type="protein sequence ID" value="KAH9421035.1"/>
    <property type="molecule type" value="Genomic_DNA"/>
</dbReference>
<dbReference type="InterPro" id="IPR011009">
    <property type="entry name" value="Kinase-like_dom_sf"/>
</dbReference>